<keyword evidence="2" id="KW-1185">Reference proteome</keyword>
<reference evidence="1" key="1">
    <citation type="submission" date="2023-05" db="EMBL/GenBank/DDBJ databases">
        <title>Nepenthes gracilis genome sequencing.</title>
        <authorList>
            <person name="Fukushima K."/>
        </authorList>
    </citation>
    <scope>NUCLEOTIDE SEQUENCE</scope>
    <source>
        <strain evidence="1">SING2019-196</strain>
    </source>
</reference>
<name>A0AAD3XR65_NEPGR</name>
<organism evidence="1 2">
    <name type="scientific">Nepenthes gracilis</name>
    <name type="common">Slender pitcher plant</name>
    <dbReference type="NCBI Taxonomy" id="150966"/>
    <lineage>
        <taxon>Eukaryota</taxon>
        <taxon>Viridiplantae</taxon>
        <taxon>Streptophyta</taxon>
        <taxon>Embryophyta</taxon>
        <taxon>Tracheophyta</taxon>
        <taxon>Spermatophyta</taxon>
        <taxon>Magnoliopsida</taxon>
        <taxon>eudicotyledons</taxon>
        <taxon>Gunneridae</taxon>
        <taxon>Pentapetalae</taxon>
        <taxon>Caryophyllales</taxon>
        <taxon>Nepenthaceae</taxon>
        <taxon>Nepenthes</taxon>
    </lineage>
</organism>
<evidence type="ECO:0000313" key="2">
    <source>
        <dbReference type="Proteomes" id="UP001279734"/>
    </source>
</evidence>
<proteinExistence type="predicted"/>
<accession>A0AAD3XR65</accession>
<gene>
    <name evidence="1" type="ORF">Nepgr_015954</name>
</gene>
<dbReference type="AlphaFoldDB" id="A0AAD3XR65"/>
<dbReference type="Proteomes" id="UP001279734">
    <property type="component" value="Unassembled WGS sequence"/>
</dbReference>
<dbReference type="EMBL" id="BSYO01000013">
    <property type="protein sequence ID" value="GMH14113.1"/>
    <property type="molecule type" value="Genomic_DNA"/>
</dbReference>
<protein>
    <submittedName>
        <fullName evidence="1">Uncharacterized protein</fullName>
    </submittedName>
</protein>
<sequence length="101" mass="11150">MIFHPSGTDPLFLVSFVAVDLGHLSLGGRWGVCSFLEQQVQPGSMATGDFVQIADELDQESLIMTKWTNLVRNWSAPIMQAAFLKSYRSVLIKIPKVSGSH</sequence>
<evidence type="ECO:0000313" key="1">
    <source>
        <dbReference type="EMBL" id="GMH14113.1"/>
    </source>
</evidence>
<comment type="caution">
    <text evidence="1">The sequence shown here is derived from an EMBL/GenBank/DDBJ whole genome shotgun (WGS) entry which is preliminary data.</text>
</comment>